<dbReference type="InterPro" id="IPR012677">
    <property type="entry name" value="Nucleotide-bd_a/b_plait_sf"/>
</dbReference>
<dbReference type="PROSITE" id="PS50102">
    <property type="entry name" value="RRM"/>
    <property type="match status" value="1"/>
</dbReference>
<dbReference type="AlphaFoldDB" id="A0AAV1WHP4"/>
<gene>
    <name evidence="5" type="ORF">LLUT_LOCUS9940</name>
</gene>
<evidence type="ECO:0000256" key="3">
    <source>
        <dbReference type="SAM" id="MobiDB-lite"/>
    </source>
</evidence>
<dbReference type="EMBL" id="CAXHTB010000006">
    <property type="protein sequence ID" value="CAL0308880.1"/>
    <property type="molecule type" value="Genomic_DNA"/>
</dbReference>
<dbReference type="SMART" id="SM00360">
    <property type="entry name" value="RRM"/>
    <property type="match status" value="1"/>
</dbReference>
<sequence length="250" mass="28075">MMNNNIGHFGDTTLTKVFVGGLAWETKKEALREYFEKFGEILEAIIIYDKITGKSKGYGFVTFMEAEAAKKACEKSTTIIDGRRANCNLASLGARRSTRSSSSTISSTPTTTTPQSQGGPKVGALRNCNEVQCYFPIGTPAPATASSFHHQVVPFYGCRPTYITPEMNYTHNYIYNQKPSYNNNGHFPHIIYPRYATMRANTWFPMYPLYDNHRSESMILPTQIYHPTIPSYFPILPPTINPNTGGNGRW</sequence>
<evidence type="ECO:0000313" key="6">
    <source>
        <dbReference type="Proteomes" id="UP001497480"/>
    </source>
</evidence>
<dbReference type="SUPFAM" id="SSF54928">
    <property type="entry name" value="RNA-binding domain, RBD"/>
    <property type="match status" value="1"/>
</dbReference>
<keyword evidence="6" id="KW-1185">Reference proteome</keyword>
<dbReference type="GO" id="GO:0003723">
    <property type="term" value="F:RNA binding"/>
    <property type="evidence" value="ECO:0007669"/>
    <property type="project" value="UniProtKB-UniRule"/>
</dbReference>
<evidence type="ECO:0000313" key="5">
    <source>
        <dbReference type="EMBL" id="CAL0308880.1"/>
    </source>
</evidence>
<evidence type="ECO:0000259" key="4">
    <source>
        <dbReference type="PROSITE" id="PS50102"/>
    </source>
</evidence>
<feature type="region of interest" description="Disordered" evidence="3">
    <location>
        <begin position="93"/>
        <end position="121"/>
    </location>
</feature>
<proteinExistence type="predicted"/>
<accession>A0AAV1WHP4</accession>
<protein>
    <recommendedName>
        <fullName evidence="4">RRM domain-containing protein</fullName>
    </recommendedName>
</protein>
<evidence type="ECO:0000256" key="1">
    <source>
        <dbReference type="ARBA" id="ARBA00022884"/>
    </source>
</evidence>
<dbReference type="Pfam" id="PF00076">
    <property type="entry name" value="RRM_1"/>
    <property type="match status" value="1"/>
</dbReference>
<keyword evidence="1 2" id="KW-0694">RNA-binding</keyword>
<dbReference type="PANTHER" id="PTHR11176">
    <property type="entry name" value="BOULE-RELATED"/>
    <property type="match status" value="1"/>
</dbReference>
<feature type="compositionally biased region" description="Low complexity" evidence="3">
    <location>
        <begin position="99"/>
        <end position="114"/>
    </location>
</feature>
<dbReference type="InterPro" id="IPR035979">
    <property type="entry name" value="RBD_domain_sf"/>
</dbReference>
<name>A0AAV1WHP4_LUPLU</name>
<reference evidence="5 6" key="1">
    <citation type="submission" date="2024-03" db="EMBL/GenBank/DDBJ databases">
        <authorList>
            <person name="Martinez-Hernandez J."/>
        </authorList>
    </citation>
    <scope>NUCLEOTIDE SEQUENCE [LARGE SCALE GENOMIC DNA]</scope>
</reference>
<dbReference type="Proteomes" id="UP001497480">
    <property type="component" value="Unassembled WGS sequence"/>
</dbReference>
<organism evidence="5 6">
    <name type="scientific">Lupinus luteus</name>
    <name type="common">European yellow lupine</name>
    <dbReference type="NCBI Taxonomy" id="3873"/>
    <lineage>
        <taxon>Eukaryota</taxon>
        <taxon>Viridiplantae</taxon>
        <taxon>Streptophyta</taxon>
        <taxon>Embryophyta</taxon>
        <taxon>Tracheophyta</taxon>
        <taxon>Spermatophyta</taxon>
        <taxon>Magnoliopsida</taxon>
        <taxon>eudicotyledons</taxon>
        <taxon>Gunneridae</taxon>
        <taxon>Pentapetalae</taxon>
        <taxon>rosids</taxon>
        <taxon>fabids</taxon>
        <taxon>Fabales</taxon>
        <taxon>Fabaceae</taxon>
        <taxon>Papilionoideae</taxon>
        <taxon>50 kb inversion clade</taxon>
        <taxon>genistoids sensu lato</taxon>
        <taxon>core genistoids</taxon>
        <taxon>Genisteae</taxon>
        <taxon>Lupinus</taxon>
    </lineage>
</organism>
<dbReference type="PANTHER" id="PTHR11176:SF57">
    <property type="entry name" value="PROTEIN BOULE"/>
    <property type="match status" value="1"/>
</dbReference>
<feature type="domain" description="RRM" evidence="4">
    <location>
        <begin position="15"/>
        <end position="92"/>
    </location>
</feature>
<evidence type="ECO:0000256" key="2">
    <source>
        <dbReference type="PROSITE-ProRule" id="PRU00176"/>
    </source>
</evidence>
<dbReference type="InterPro" id="IPR000504">
    <property type="entry name" value="RRM_dom"/>
</dbReference>
<dbReference type="Gene3D" id="3.30.70.330">
    <property type="match status" value="1"/>
</dbReference>
<comment type="caution">
    <text evidence="5">The sequence shown here is derived from an EMBL/GenBank/DDBJ whole genome shotgun (WGS) entry which is preliminary data.</text>
</comment>